<name>A0A0E9PP52_ANGAN</name>
<evidence type="ECO:0000313" key="1">
    <source>
        <dbReference type="EMBL" id="JAH05845.1"/>
    </source>
</evidence>
<reference evidence="1" key="1">
    <citation type="submission" date="2014-11" db="EMBL/GenBank/DDBJ databases">
        <authorList>
            <person name="Amaro Gonzalez C."/>
        </authorList>
    </citation>
    <scope>NUCLEOTIDE SEQUENCE</scope>
</reference>
<proteinExistence type="predicted"/>
<dbReference type="AlphaFoldDB" id="A0A0E9PP52"/>
<dbReference type="EMBL" id="GBXM01102732">
    <property type="protein sequence ID" value="JAH05845.1"/>
    <property type="molecule type" value="Transcribed_RNA"/>
</dbReference>
<protein>
    <submittedName>
        <fullName evidence="1">Uncharacterized protein</fullName>
    </submittedName>
</protein>
<accession>A0A0E9PP52</accession>
<reference evidence="1" key="2">
    <citation type="journal article" date="2015" name="Fish Shellfish Immunol.">
        <title>Early steps in the European eel (Anguilla anguilla)-Vibrio vulnificus interaction in the gills: Role of the RtxA13 toxin.</title>
        <authorList>
            <person name="Callol A."/>
            <person name="Pajuelo D."/>
            <person name="Ebbesson L."/>
            <person name="Teles M."/>
            <person name="MacKenzie S."/>
            <person name="Amaro C."/>
        </authorList>
    </citation>
    <scope>NUCLEOTIDE SEQUENCE</scope>
</reference>
<sequence length="43" mass="4931">MVSPKVSFIKHRRTGQMSGYSAALLYNAERCFLVHVEHPHFAN</sequence>
<organism evidence="1">
    <name type="scientific">Anguilla anguilla</name>
    <name type="common">European freshwater eel</name>
    <name type="synonym">Muraena anguilla</name>
    <dbReference type="NCBI Taxonomy" id="7936"/>
    <lineage>
        <taxon>Eukaryota</taxon>
        <taxon>Metazoa</taxon>
        <taxon>Chordata</taxon>
        <taxon>Craniata</taxon>
        <taxon>Vertebrata</taxon>
        <taxon>Euteleostomi</taxon>
        <taxon>Actinopterygii</taxon>
        <taxon>Neopterygii</taxon>
        <taxon>Teleostei</taxon>
        <taxon>Anguilliformes</taxon>
        <taxon>Anguillidae</taxon>
        <taxon>Anguilla</taxon>
    </lineage>
</organism>